<feature type="compositionally biased region" description="Basic and acidic residues" evidence="2">
    <location>
        <begin position="46"/>
        <end position="58"/>
    </location>
</feature>
<feature type="coiled-coil region" evidence="1">
    <location>
        <begin position="163"/>
        <end position="260"/>
    </location>
</feature>
<comment type="caution">
    <text evidence="3">The sequence shown here is derived from an EMBL/GenBank/DDBJ whole genome shotgun (WGS) entry which is preliminary data.</text>
</comment>
<keyword evidence="4" id="KW-1185">Reference proteome</keyword>
<feature type="compositionally biased region" description="Polar residues" evidence="2">
    <location>
        <begin position="59"/>
        <end position="72"/>
    </location>
</feature>
<evidence type="ECO:0000313" key="3">
    <source>
        <dbReference type="EMBL" id="KRX09365.1"/>
    </source>
</evidence>
<reference evidence="3 4" key="1">
    <citation type="journal article" date="2015" name="Sci. Rep.">
        <title>Genome of the facultative scuticociliatosis pathogen Pseudocohnilembus persalinus provides insight into its virulence through horizontal gene transfer.</title>
        <authorList>
            <person name="Xiong J."/>
            <person name="Wang G."/>
            <person name="Cheng J."/>
            <person name="Tian M."/>
            <person name="Pan X."/>
            <person name="Warren A."/>
            <person name="Jiang C."/>
            <person name="Yuan D."/>
            <person name="Miao W."/>
        </authorList>
    </citation>
    <scope>NUCLEOTIDE SEQUENCE [LARGE SCALE GENOMIC DNA]</scope>
    <source>
        <strain evidence="3">36N120E</strain>
    </source>
</reference>
<dbReference type="EMBL" id="LDAU01000051">
    <property type="protein sequence ID" value="KRX09365.1"/>
    <property type="molecule type" value="Genomic_DNA"/>
</dbReference>
<evidence type="ECO:0000256" key="1">
    <source>
        <dbReference type="SAM" id="Coils"/>
    </source>
</evidence>
<dbReference type="InParanoid" id="A0A0V0R545"/>
<protein>
    <submittedName>
        <fullName evidence="3">Uncharacterized protein</fullName>
    </submittedName>
</protein>
<feature type="compositionally biased region" description="Basic residues" evidence="2">
    <location>
        <begin position="11"/>
        <end position="20"/>
    </location>
</feature>
<feature type="region of interest" description="Disordered" evidence="2">
    <location>
        <begin position="1"/>
        <end position="72"/>
    </location>
</feature>
<accession>A0A0V0R545</accession>
<organism evidence="3 4">
    <name type="scientific">Pseudocohnilembus persalinus</name>
    <name type="common">Ciliate</name>
    <dbReference type="NCBI Taxonomy" id="266149"/>
    <lineage>
        <taxon>Eukaryota</taxon>
        <taxon>Sar</taxon>
        <taxon>Alveolata</taxon>
        <taxon>Ciliophora</taxon>
        <taxon>Intramacronucleata</taxon>
        <taxon>Oligohymenophorea</taxon>
        <taxon>Scuticociliatia</taxon>
        <taxon>Philasterida</taxon>
        <taxon>Pseudocohnilembidae</taxon>
        <taxon>Pseudocohnilembus</taxon>
    </lineage>
</organism>
<proteinExistence type="predicted"/>
<feature type="compositionally biased region" description="Polar residues" evidence="2">
    <location>
        <begin position="1"/>
        <end position="10"/>
    </location>
</feature>
<keyword evidence="1" id="KW-0175">Coiled coil</keyword>
<evidence type="ECO:0000256" key="2">
    <source>
        <dbReference type="SAM" id="MobiDB-lite"/>
    </source>
</evidence>
<evidence type="ECO:0000313" key="4">
    <source>
        <dbReference type="Proteomes" id="UP000054937"/>
    </source>
</evidence>
<dbReference type="Proteomes" id="UP000054937">
    <property type="component" value="Unassembled WGS sequence"/>
</dbReference>
<feature type="compositionally biased region" description="Polar residues" evidence="2">
    <location>
        <begin position="30"/>
        <end position="45"/>
    </location>
</feature>
<gene>
    <name evidence="3" type="ORF">PPERSA_04671</name>
</gene>
<name>A0A0V0R545_PSEPJ</name>
<sequence>MLPSITSRNHNQIRYRKRSRSREQELKIKYSQNQQDEQSKSNTINRFDKRSNKSEITERQSQYDSDLESPEQQIKMNLINSKERSQDDEFPNNQQDQIQNNNYLSPCEIDLEANKKFLALIEEKNAKENIMYLQQNKEQSVDIKAQTNLIEYERIELFYGKQISQKQKENNNKQQELFKIEQKIDKLEYEYQRVDNQQNESNKNIIFPKDINYKNQKLASLIEDNLLNLKGKKIAKKEEIMELSKEIQKLKSKKMDELNEKVNEHRL</sequence>
<dbReference type="AlphaFoldDB" id="A0A0V0R545"/>